<dbReference type="Pfam" id="PF00172">
    <property type="entry name" value="Zn_clus"/>
    <property type="match status" value="1"/>
</dbReference>
<dbReference type="InterPro" id="IPR007219">
    <property type="entry name" value="XnlR_reg_dom"/>
</dbReference>
<keyword evidence="2" id="KW-0479">Metal-binding</keyword>
<keyword evidence="6" id="KW-0539">Nucleus</keyword>
<dbReference type="PANTHER" id="PTHR46910">
    <property type="entry name" value="TRANSCRIPTION FACTOR PDR1"/>
    <property type="match status" value="1"/>
</dbReference>
<dbReference type="PANTHER" id="PTHR46910:SF37">
    <property type="entry name" value="ZN(II)2CYS6 TRANSCRIPTION FACTOR (EUROFUNG)"/>
    <property type="match status" value="1"/>
</dbReference>
<keyword evidence="10" id="KW-1185">Reference proteome</keyword>
<dbReference type="InterPro" id="IPR050987">
    <property type="entry name" value="AtrR-like"/>
</dbReference>
<dbReference type="GO" id="GO:0008270">
    <property type="term" value="F:zinc ion binding"/>
    <property type="evidence" value="ECO:0007669"/>
    <property type="project" value="InterPro"/>
</dbReference>
<dbReference type="Pfam" id="PF04082">
    <property type="entry name" value="Fungal_trans"/>
    <property type="match status" value="1"/>
</dbReference>
<organism evidence="9 10">
    <name type="scientific">Pleurostoma richardsiae</name>
    <dbReference type="NCBI Taxonomy" id="41990"/>
    <lineage>
        <taxon>Eukaryota</taxon>
        <taxon>Fungi</taxon>
        <taxon>Dikarya</taxon>
        <taxon>Ascomycota</taxon>
        <taxon>Pezizomycotina</taxon>
        <taxon>Sordariomycetes</taxon>
        <taxon>Sordariomycetidae</taxon>
        <taxon>Calosphaeriales</taxon>
        <taxon>Pleurostomataceae</taxon>
        <taxon>Pleurostoma</taxon>
    </lineage>
</organism>
<dbReference type="GO" id="GO:0005634">
    <property type="term" value="C:nucleus"/>
    <property type="evidence" value="ECO:0007669"/>
    <property type="project" value="UniProtKB-SubCell"/>
</dbReference>
<dbReference type="SMART" id="SM00066">
    <property type="entry name" value="GAL4"/>
    <property type="match status" value="1"/>
</dbReference>
<dbReference type="Gene3D" id="4.10.240.10">
    <property type="entry name" value="Zn(2)-C6 fungal-type DNA-binding domain"/>
    <property type="match status" value="1"/>
</dbReference>
<accession>A0AA38RTJ5</accession>
<dbReference type="AlphaFoldDB" id="A0AA38RTJ5"/>
<dbReference type="Proteomes" id="UP001174694">
    <property type="component" value="Unassembled WGS sequence"/>
</dbReference>
<evidence type="ECO:0000256" key="1">
    <source>
        <dbReference type="ARBA" id="ARBA00004123"/>
    </source>
</evidence>
<dbReference type="SMART" id="SM00906">
    <property type="entry name" value="Fungal_trans"/>
    <property type="match status" value="1"/>
</dbReference>
<name>A0AA38RTJ5_9PEZI</name>
<keyword evidence="4" id="KW-0238">DNA-binding</keyword>
<dbReference type="SUPFAM" id="SSF57701">
    <property type="entry name" value="Zn2/Cys6 DNA-binding domain"/>
    <property type="match status" value="1"/>
</dbReference>
<keyword evidence="5" id="KW-0804">Transcription</keyword>
<evidence type="ECO:0000259" key="8">
    <source>
        <dbReference type="PROSITE" id="PS50048"/>
    </source>
</evidence>
<dbReference type="PROSITE" id="PS00463">
    <property type="entry name" value="ZN2_CY6_FUNGAL_1"/>
    <property type="match status" value="1"/>
</dbReference>
<dbReference type="InterPro" id="IPR036864">
    <property type="entry name" value="Zn2-C6_fun-type_DNA-bd_sf"/>
</dbReference>
<feature type="domain" description="Zn(2)-C6 fungal-type" evidence="8">
    <location>
        <begin position="19"/>
        <end position="51"/>
    </location>
</feature>
<dbReference type="CDD" id="cd12148">
    <property type="entry name" value="fungal_TF_MHR"/>
    <property type="match status" value="1"/>
</dbReference>
<feature type="region of interest" description="Disordered" evidence="7">
    <location>
        <begin position="613"/>
        <end position="636"/>
    </location>
</feature>
<evidence type="ECO:0000313" key="9">
    <source>
        <dbReference type="EMBL" id="KAJ9156437.1"/>
    </source>
</evidence>
<dbReference type="EMBL" id="JANBVO010000002">
    <property type="protein sequence ID" value="KAJ9156437.1"/>
    <property type="molecule type" value="Genomic_DNA"/>
</dbReference>
<comment type="subcellular location">
    <subcellularLocation>
        <location evidence="1">Nucleus</location>
    </subcellularLocation>
</comment>
<evidence type="ECO:0000256" key="2">
    <source>
        <dbReference type="ARBA" id="ARBA00022723"/>
    </source>
</evidence>
<sequence length="723" mass="79439">MEAKSSPPPASFGMRSHKSCDACKARKVRCPNAGYPGPCGNCIRRNTACHFGTKKVPKRNVTKHLLLNKPPASPETPESLKKVKLSNSSVSDYGGLRPYRPDDGAEHSDFDHVPKLYVDYLLAQAQRQTTSRSSKEDTSPPVRGNGIFGGSYSLTFFSESRLMSLSTRLQNNKVNELVRRINVVIGGRVRRTEPATQEPILQPNRVADFCLDRDFASNCIKLYFDRSHSLYAFLDRGSFEAKALSPELPRSLSRSKAWCSLYHAVLAIGCLYADGGSFEPGKGEAWRLFSIALSNFSELLTLPDSLITLQALTAMAIYGLCVSCLSIERIILSEASRRAQNLASTNLVGQAAHSYQKTFWVLYGIEKVMSFHFGRSSAFVDSDICCPIPSVPESVFGDVDWFLILIRHARLLSRTYTSLLSVGASCNSTAYCLAIIDQLRAEVEDWRLSIPSTGGIRPGTRFQNHIYSSASESTMALATSFLYHSFVLILSRAKVHHLAKLDSPSAAAQHAATEKGILESARAILELTTFINVEPYTPLWILAVIPLTALFVLFDIVVHDPSSPDTPSNLALLDIGGGYFSRIEYASGNTLPGSLISEFAHIARDYVNDFQRRRPESAEQGPPPPASSPVLPLLSPKPTPAPNESLALSTLERTPDWAQASAPSIYSKDPVLPNSISPGFRDEFSYVYSGDLPGTDVMGLFSYFLPEMDSFLYQSLGDELDTN</sequence>
<protein>
    <submittedName>
        <fullName evidence="9">Fungal specific transcription factor domain containing protein</fullName>
    </submittedName>
</protein>
<dbReference type="PROSITE" id="PS50048">
    <property type="entry name" value="ZN2_CY6_FUNGAL_2"/>
    <property type="match status" value="1"/>
</dbReference>
<comment type="caution">
    <text evidence="9">The sequence shown here is derived from an EMBL/GenBank/DDBJ whole genome shotgun (WGS) entry which is preliminary data.</text>
</comment>
<dbReference type="GO" id="GO:0003677">
    <property type="term" value="F:DNA binding"/>
    <property type="evidence" value="ECO:0007669"/>
    <property type="project" value="UniProtKB-KW"/>
</dbReference>
<evidence type="ECO:0000256" key="3">
    <source>
        <dbReference type="ARBA" id="ARBA00023015"/>
    </source>
</evidence>
<dbReference type="InterPro" id="IPR001138">
    <property type="entry name" value="Zn2Cys6_DnaBD"/>
</dbReference>
<gene>
    <name evidence="9" type="ORF">NKR23_g1178</name>
</gene>
<dbReference type="GO" id="GO:0006351">
    <property type="term" value="P:DNA-templated transcription"/>
    <property type="evidence" value="ECO:0007669"/>
    <property type="project" value="InterPro"/>
</dbReference>
<dbReference type="GO" id="GO:0000981">
    <property type="term" value="F:DNA-binding transcription factor activity, RNA polymerase II-specific"/>
    <property type="evidence" value="ECO:0007669"/>
    <property type="project" value="InterPro"/>
</dbReference>
<evidence type="ECO:0000313" key="10">
    <source>
        <dbReference type="Proteomes" id="UP001174694"/>
    </source>
</evidence>
<evidence type="ECO:0000256" key="4">
    <source>
        <dbReference type="ARBA" id="ARBA00023125"/>
    </source>
</evidence>
<evidence type="ECO:0000256" key="7">
    <source>
        <dbReference type="SAM" id="MobiDB-lite"/>
    </source>
</evidence>
<dbReference type="CDD" id="cd00067">
    <property type="entry name" value="GAL4"/>
    <property type="match status" value="1"/>
</dbReference>
<keyword evidence="3" id="KW-0805">Transcription regulation</keyword>
<evidence type="ECO:0000256" key="6">
    <source>
        <dbReference type="ARBA" id="ARBA00023242"/>
    </source>
</evidence>
<reference evidence="9" key="1">
    <citation type="submission" date="2022-07" db="EMBL/GenBank/DDBJ databases">
        <title>Fungi with potential for degradation of polypropylene.</title>
        <authorList>
            <person name="Gostincar C."/>
        </authorList>
    </citation>
    <scope>NUCLEOTIDE SEQUENCE</scope>
    <source>
        <strain evidence="9">EXF-13308</strain>
    </source>
</reference>
<evidence type="ECO:0000256" key="5">
    <source>
        <dbReference type="ARBA" id="ARBA00023163"/>
    </source>
</evidence>
<proteinExistence type="predicted"/>